<organism evidence="1 2">
    <name type="scientific">Polyplax serrata</name>
    <name type="common">Common mouse louse</name>
    <dbReference type="NCBI Taxonomy" id="468196"/>
    <lineage>
        <taxon>Eukaryota</taxon>
        <taxon>Metazoa</taxon>
        <taxon>Ecdysozoa</taxon>
        <taxon>Arthropoda</taxon>
        <taxon>Hexapoda</taxon>
        <taxon>Insecta</taxon>
        <taxon>Pterygota</taxon>
        <taxon>Neoptera</taxon>
        <taxon>Paraneoptera</taxon>
        <taxon>Psocodea</taxon>
        <taxon>Troctomorpha</taxon>
        <taxon>Phthiraptera</taxon>
        <taxon>Anoplura</taxon>
        <taxon>Polyplacidae</taxon>
        <taxon>Polyplax</taxon>
    </lineage>
</organism>
<feature type="non-terminal residue" evidence="1">
    <location>
        <position position="53"/>
    </location>
</feature>
<proteinExistence type="predicted"/>
<protein>
    <submittedName>
        <fullName evidence="1">Uncharacterized protein</fullName>
    </submittedName>
</protein>
<reference evidence="1 2" key="1">
    <citation type="submission" date="2023-10" db="EMBL/GenBank/DDBJ databases">
        <title>Genomes of two closely related lineages of the louse Polyplax serrata with different host specificities.</title>
        <authorList>
            <person name="Martinu J."/>
            <person name="Tarabai H."/>
            <person name="Stefka J."/>
            <person name="Hypsa V."/>
        </authorList>
    </citation>
    <scope>NUCLEOTIDE SEQUENCE [LARGE SCALE GENOMIC DNA]</scope>
    <source>
        <strain evidence="1">HR10_N</strain>
    </source>
</reference>
<feature type="non-terminal residue" evidence="1">
    <location>
        <position position="1"/>
    </location>
</feature>
<dbReference type="Proteomes" id="UP001372834">
    <property type="component" value="Unassembled WGS sequence"/>
</dbReference>
<gene>
    <name evidence="1" type="ORF">RUM43_002169</name>
</gene>
<comment type="caution">
    <text evidence="1">The sequence shown here is derived from an EMBL/GenBank/DDBJ whole genome shotgun (WGS) entry which is preliminary data.</text>
</comment>
<accession>A0AAN8S4K3</accession>
<sequence length="53" mass="6345">TEDDNHSIVHIFQSKTIRNQGQWLMHLTVMQEPRIPHHRKSIYVEPSFRYGAD</sequence>
<name>A0AAN8S4K3_POLSC</name>
<dbReference type="EMBL" id="JAWJWE010000036">
    <property type="protein sequence ID" value="KAK6628357.1"/>
    <property type="molecule type" value="Genomic_DNA"/>
</dbReference>
<evidence type="ECO:0000313" key="2">
    <source>
        <dbReference type="Proteomes" id="UP001372834"/>
    </source>
</evidence>
<evidence type="ECO:0000313" key="1">
    <source>
        <dbReference type="EMBL" id="KAK6628357.1"/>
    </source>
</evidence>
<dbReference type="AlphaFoldDB" id="A0AAN8S4K3"/>